<dbReference type="RefSeq" id="WP_092718441.1">
    <property type="nucleotide sequence ID" value="NZ_FMAG01000011.1"/>
</dbReference>
<feature type="domain" description="Glycosyl transferase family 1" evidence="2">
    <location>
        <begin position="261"/>
        <end position="421"/>
    </location>
</feature>
<dbReference type="GO" id="GO:0016757">
    <property type="term" value="F:glycosyltransferase activity"/>
    <property type="evidence" value="ECO:0007669"/>
    <property type="project" value="InterPro"/>
</dbReference>
<evidence type="ECO:0000256" key="1">
    <source>
        <dbReference type="ARBA" id="ARBA00022679"/>
    </source>
</evidence>
<dbReference type="CDD" id="cd03809">
    <property type="entry name" value="GT4_MtfB-like"/>
    <property type="match status" value="2"/>
</dbReference>
<dbReference type="Pfam" id="PF00534">
    <property type="entry name" value="Glycos_transf_1"/>
    <property type="match status" value="2"/>
</dbReference>
<dbReference type="InterPro" id="IPR001296">
    <property type="entry name" value="Glyco_trans_1"/>
</dbReference>
<protein>
    <submittedName>
        <fullName evidence="3">Glycosyltransferase involved in cell wall bisynthesis</fullName>
    </submittedName>
</protein>
<accession>A0A1C3X6C9</accession>
<evidence type="ECO:0000313" key="3">
    <source>
        <dbReference type="EMBL" id="SCB47666.1"/>
    </source>
</evidence>
<dbReference type="PANTHER" id="PTHR46401:SF2">
    <property type="entry name" value="GLYCOSYLTRANSFERASE WBBK-RELATED"/>
    <property type="match status" value="1"/>
</dbReference>
<dbReference type="Proteomes" id="UP000199101">
    <property type="component" value="Unassembled WGS sequence"/>
</dbReference>
<keyword evidence="1 3" id="KW-0808">Transferase</keyword>
<sequence length="1015" mass="113384">MEFNRLTGWTTVRKDSGISMRPRARSLNGIYCFEILQDCNERRSSMRLWIDGQCFQTASKWRGIGRYVQELILGIVDNHLDVELLISLNAGMPLEALAARDHLQKWIKPANIFMWHGVAEGGEAIEGYTEKRRLSEIALAYHVASLNPDIALSASPFEGSFDKAVPLVPNNISKIPFASIFYDAIPYRYPEQYLSSSALRAYYDRRLASYSEFNLNLCISEYSQHECLEISRNPRVFNILAGVSRDFRDAMEHVETNAPKLTEKPFILYVGGLDWRKNVRSAIEAFAQLPADLREQYSFVLAGDHPQSLLRDEQERWKKLGLPEQDLVAIGHVTDHQLVALYRGTDLAIQPSLLEGFGLTALEAMTCGAPVIASNMGALPEVIGDRELLFNPADVKDIARVMKKALGNRQAMKALADKQRNRAAAFSWEKSAAIAVAALKDAVANSAESGKVESISTAKYAALQRLGNTDLPTNFIAQTFARSELVKSDRPRLIVDATSTYRVDHKTGIQRVVKNICSNLEITQGDGVERIVAYSDSLDGWFAIPKTLEKTNTATDFTEDTRLEFSPNDRILMLDSSWEFYRHHYATLRSARLRGAIVISCLYDTIPLRFPGFCDPGMPPTFSNWFQAALSYSNAFICISKAVADELIRILEAIQFPREMKIGYWHLGADFAKATTAADVMPVRRDERSEFLMVGTLEPRKGHGIALQAFDRLWDEGMDVRLTIVGKPGWGGEHFVRRIKQHREYGKRLIWMNGVSDEKLQNAYSDSDALIAASYAEGFGLPIVEAAHFGKAVIASDIPVFREVTASGQNCYFFAVGSSESLAKSIRSFVGTETNTIETAPLARRVNGGTSWKESAEELQRIVLTDDWYRLYKPQSDTTYVPISNIGITKMGHALASDETRHEIELVEGPIVSENDILKYIVRVVNLSQKLWGSVGAPDGSLAVMASYRILSNNGEAIYPKNRKSRIPFVLPPGDSLYMSIEIPSTFKRKGGAFADIGLLQESVGWWSNPLRVSL</sequence>
<keyword evidence="4" id="KW-1185">Reference proteome</keyword>
<dbReference type="SUPFAM" id="SSF53756">
    <property type="entry name" value="UDP-Glycosyltransferase/glycogen phosphorylase"/>
    <property type="match status" value="2"/>
</dbReference>
<dbReference type="AlphaFoldDB" id="A0A1C3X6C9"/>
<evidence type="ECO:0000259" key="2">
    <source>
        <dbReference type="Pfam" id="PF00534"/>
    </source>
</evidence>
<dbReference type="OrthoDB" id="9790710at2"/>
<dbReference type="PANTHER" id="PTHR46401">
    <property type="entry name" value="GLYCOSYLTRANSFERASE WBBK-RELATED"/>
    <property type="match status" value="1"/>
</dbReference>
<gene>
    <name evidence="3" type="ORF">GA0061103_0192</name>
</gene>
<organism evidence="3 4">
    <name type="scientific">Rhizobium multihospitium</name>
    <dbReference type="NCBI Taxonomy" id="410764"/>
    <lineage>
        <taxon>Bacteria</taxon>
        <taxon>Pseudomonadati</taxon>
        <taxon>Pseudomonadota</taxon>
        <taxon>Alphaproteobacteria</taxon>
        <taxon>Hyphomicrobiales</taxon>
        <taxon>Rhizobiaceae</taxon>
        <taxon>Rhizobium/Agrobacterium group</taxon>
        <taxon>Rhizobium</taxon>
    </lineage>
</organism>
<reference evidence="4" key="1">
    <citation type="submission" date="2016-08" db="EMBL/GenBank/DDBJ databases">
        <authorList>
            <person name="Varghese N."/>
            <person name="Submissions Spin"/>
        </authorList>
    </citation>
    <scope>NUCLEOTIDE SEQUENCE [LARGE SCALE GENOMIC DNA]</scope>
    <source>
        <strain evidence="4">HAMBI 2975</strain>
    </source>
</reference>
<proteinExistence type="predicted"/>
<dbReference type="GO" id="GO:0009103">
    <property type="term" value="P:lipopolysaccharide biosynthetic process"/>
    <property type="evidence" value="ECO:0007669"/>
    <property type="project" value="TreeGrafter"/>
</dbReference>
<feature type="domain" description="Glycosyl transferase family 1" evidence="2">
    <location>
        <begin position="685"/>
        <end position="830"/>
    </location>
</feature>
<evidence type="ECO:0000313" key="4">
    <source>
        <dbReference type="Proteomes" id="UP000199101"/>
    </source>
</evidence>
<dbReference type="EMBL" id="FMAG01000011">
    <property type="protein sequence ID" value="SCB47666.1"/>
    <property type="molecule type" value="Genomic_DNA"/>
</dbReference>
<name>A0A1C3X6C9_9HYPH</name>
<dbReference type="STRING" id="410764.GA0061103_0192"/>
<dbReference type="Gene3D" id="3.40.50.2000">
    <property type="entry name" value="Glycogen Phosphorylase B"/>
    <property type="match status" value="2"/>
</dbReference>